<sequence length="108" mass="12071">MKCVHTLQEKEKTEGQEYEVIILGGLAGRLDQIVHTLSYLHKLRHIWGKVFVVTNDNVSWALDEVCNPNSSEALRCGIEDSNDRIYTSTTTPLAPHADHCPLALTPLC</sequence>
<dbReference type="HOGENOM" id="CLU_2198556_0_0_1"/>
<dbReference type="AlphaFoldDB" id="A0A0C3EKE5"/>
<evidence type="ECO:0000256" key="1">
    <source>
        <dbReference type="ARBA" id="ARBA00022679"/>
    </source>
</evidence>
<dbReference type="GO" id="GO:0016301">
    <property type="term" value="F:kinase activity"/>
    <property type="evidence" value="ECO:0007669"/>
    <property type="project" value="UniProtKB-KW"/>
</dbReference>
<dbReference type="SUPFAM" id="SSF63999">
    <property type="entry name" value="Thiamin pyrophosphokinase, catalytic domain"/>
    <property type="match status" value="1"/>
</dbReference>
<dbReference type="Gene3D" id="3.40.50.10240">
    <property type="entry name" value="Thiamin pyrophosphokinase, catalytic domain"/>
    <property type="match status" value="1"/>
</dbReference>
<keyword evidence="3" id="KW-0418">Kinase</keyword>
<evidence type="ECO:0000313" key="5">
    <source>
        <dbReference type="EMBL" id="KIM68401.1"/>
    </source>
</evidence>
<evidence type="ECO:0008006" key="7">
    <source>
        <dbReference type="Google" id="ProtNLM"/>
    </source>
</evidence>
<accession>A0A0C3EKE5</accession>
<reference evidence="6" key="2">
    <citation type="submission" date="2015-01" db="EMBL/GenBank/DDBJ databases">
        <title>Evolutionary Origins and Diversification of the Mycorrhizal Mutualists.</title>
        <authorList>
            <consortium name="DOE Joint Genome Institute"/>
            <consortium name="Mycorrhizal Genomics Consortium"/>
            <person name="Kohler A."/>
            <person name="Kuo A."/>
            <person name="Nagy L.G."/>
            <person name="Floudas D."/>
            <person name="Copeland A."/>
            <person name="Barry K.W."/>
            <person name="Cichocki N."/>
            <person name="Veneault-Fourrey C."/>
            <person name="LaButti K."/>
            <person name="Lindquist E.A."/>
            <person name="Lipzen A."/>
            <person name="Lundell T."/>
            <person name="Morin E."/>
            <person name="Murat C."/>
            <person name="Riley R."/>
            <person name="Ohm R."/>
            <person name="Sun H."/>
            <person name="Tunlid A."/>
            <person name="Henrissat B."/>
            <person name="Grigoriev I.V."/>
            <person name="Hibbett D.S."/>
            <person name="Martin F."/>
        </authorList>
    </citation>
    <scope>NUCLEOTIDE SEQUENCE [LARGE SCALE GENOMIC DNA]</scope>
    <source>
        <strain evidence="6">Foug A</strain>
    </source>
</reference>
<evidence type="ECO:0000256" key="4">
    <source>
        <dbReference type="ARBA" id="ARBA00022840"/>
    </source>
</evidence>
<keyword evidence="6" id="KW-1185">Reference proteome</keyword>
<keyword evidence="2" id="KW-0547">Nucleotide-binding</keyword>
<keyword evidence="1" id="KW-0808">Transferase</keyword>
<dbReference type="OrthoDB" id="25149at2759"/>
<dbReference type="GO" id="GO:0005524">
    <property type="term" value="F:ATP binding"/>
    <property type="evidence" value="ECO:0007669"/>
    <property type="project" value="UniProtKB-KW"/>
</dbReference>
<dbReference type="STRING" id="1036808.A0A0C3EKE5"/>
<name>A0A0C3EKE5_9AGAM</name>
<reference evidence="5 6" key="1">
    <citation type="submission" date="2014-04" db="EMBL/GenBank/DDBJ databases">
        <authorList>
            <consortium name="DOE Joint Genome Institute"/>
            <person name="Kuo A."/>
            <person name="Kohler A."/>
            <person name="Nagy L.G."/>
            <person name="Floudas D."/>
            <person name="Copeland A."/>
            <person name="Barry K.W."/>
            <person name="Cichocki N."/>
            <person name="Veneault-Fourrey C."/>
            <person name="LaButti K."/>
            <person name="Lindquist E.A."/>
            <person name="Lipzen A."/>
            <person name="Lundell T."/>
            <person name="Morin E."/>
            <person name="Murat C."/>
            <person name="Sun H."/>
            <person name="Tunlid A."/>
            <person name="Henrissat B."/>
            <person name="Grigoriev I.V."/>
            <person name="Hibbett D.S."/>
            <person name="Martin F."/>
            <person name="Nordberg H.P."/>
            <person name="Cantor M.N."/>
            <person name="Hua S.X."/>
        </authorList>
    </citation>
    <scope>NUCLEOTIDE SEQUENCE [LARGE SCALE GENOMIC DNA]</scope>
    <source>
        <strain evidence="5 6">Foug A</strain>
    </source>
</reference>
<dbReference type="Proteomes" id="UP000053989">
    <property type="component" value="Unassembled WGS sequence"/>
</dbReference>
<dbReference type="InParanoid" id="A0A0C3EKE5"/>
<proteinExistence type="predicted"/>
<evidence type="ECO:0000313" key="6">
    <source>
        <dbReference type="Proteomes" id="UP000053989"/>
    </source>
</evidence>
<dbReference type="GO" id="GO:0004788">
    <property type="term" value="F:thiamine diphosphokinase activity"/>
    <property type="evidence" value="ECO:0007669"/>
    <property type="project" value="InterPro"/>
</dbReference>
<dbReference type="EMBL" id="KN822009">
    <property type="protein sequence ID" value="KIM68401.1"/>
    <property type="molecule type" value="Genomic_DNA"/>
</dbReference>
<evidence type="ECO:0000256" key="3">
    <source>
        <dbReference type="ARBA" id="ARBA00022777"/>
    </source>
</evidence>
<organism evidence="5 6">
    <name type="scientific">Scleroderma citrinum Foug A</name>
    <dbReference type="NCBI Taxonomy" id="1036808"/>
    <lineage>
        <taxon>Eukaryota</taxon>
        <taxon>Fungi</taxon>
        <taxon>Dikarya</taxon>
        <taxon>Basidiomycota</taxon>
        <taxon>Agaricomycotina</taxon>
        <taxon>Agaricomycetes</taxon>
        <taxon>Agaricomycetidae</taxon>
        <taxon>Boletales</taxon>
        <taxon>Sclerodermatineae</taxon>
        <taxon>Sclerodermataceae</taxon>
        <taxon>Scleroderma</taxon>
    </lineage>
</organism>
<gene>
    <name evidence="5" type="ORF">SCLCIDRAFT_1209227</name>
</gene>
<evidence type="ECO:0000256" key="2">
    <source>
        <dbReference type="ARBA" id="ARBA00022741"/>
    </source>
</evidence>
<protein>
    <recommendedName>
        <fullName evidence="7">Thiamin pyrophosphokinase catalytic domain-containing protein</fullName>
    </recommendedName>
</protein>
<keyword evidence="4" id="KW-0067">ATP-binding</keyword>
<dbReference type="GO" id="GO:0009229">
    <property type="term" value="P:thiamine diphosphate biosynthetic process"/>
    <property type="evidence" value="ECO:0007669"/>
    <property type="project" value="InterPro"/>
</dbReference>
<dbReference type="InterPro" id="IPR036759">
    <property type="entry name" value="TPK_catalytic_sf"/>
</dbReference>